<protein>
    <submittedName>
        <fullName evidence="9">Carbohydrate ABC transporter permease</fullName>
    </submittedName>
</protein>
<proteinExistence type="inferred from homology"/>
<feature type="transmembrane region" description="Helical" evidence="7">
    <location>
        <begin position="12"/>
        <end position="36"/>
    </location>
</feature>
<comment type="similarity">
    <text evidence="7">Belongs to the binding-protein-dependent transport system permease family.</text>
</comment>
<gene>
    <name evidence="9" type="ORF">ACFQWB_08775</name>
</gene>
<name>A0ABW2V5G8_9BACL</name>
<evidence type="ECO:0000256" key="2">
    <source>
        <dbReference type="ARBA" id="ARBA00022448"/>
    </source>
</evidence>
<evidence type="ECO:0000256" key="1">
    <source>
        <dbReference type="ARBA" id="ARBA00004651"/>
    </source>
</evidence>
<keyword evidence="5 7" id="KW-1133">Transmembrane helix</keyword>
<dbReference type="Proteomes" id="UP001596528">
    <property type="component" value="Unassembled WGS sequence"/>
</dbReference>
<comment type="caution">
    <text evidence="9">The sequence shown here is derived from an EMBL/GenBank/DDBJ whole genome shotgun (WGS) entry which is preliminary data.</text>
</comment>
<dbReference type="EMBL" id="JBHTGQ010000018">
    <property type="protein sequence ID" value="MFC7750036.1"/>
    <property type="molecule type" value="Genomic_DNA"/>
</dbReference>
<dbReference type="PANTHER" id="PTHR43744">
    <property type="entry name" value="ABC TRANSPORTER PERMEASE PROTEIN MG189-RELATED-RELATED"/>
    <property type="match status" value="1"/>
</dbReference>
<feature type="transmembrane region" description="Helical" evidence="7">
    <location>
        <begin position="176"/>
        <end position="198"/>
    </location>
</feature>
<dbReference type="Gene3D" id="1.10.3720.10">
    <property type="entry name" value="MetI-like"/>
    <property type="match status" value="1"/>
</dbReference>
<evidence type="ECO:0000259" key="8">
    <source>
        <dbReference type="PROSITE" id="PS50928"/>
    </source>
</evidence>
<sequence length="284" mass="31544">MTYDRTLTNRLIDMVIYGILGVISACALLPFLYVFINSFSATEEPFPSEWTLSAYRYIFSTDKFLRSLAVSVYITLLGTALSLTATAFMAYGLSARSVPGRKWVLLMVLFTILFSGGMIPTYFVVRAVGLIDTLWALMIPGLMSGFYLLVMKDFFQSVPDELKEAAQIDGCHEVGIFFRIIIPLSLPALAAFGLFYAVGLWNQYFSAILYINDSTKWPVQVLLQQVIMQASGIGDSTQMGENMSFYGQSVRMAVIIVTTVPILLVYPFLQKHFAKGVLLGSVKG</sequence>
<evidence type="ECO:0000256" key="6">
    <source>
        <dbReference type="ARBA" id="ARBA00023136"/>
    </source>
</evidence>
<keyword evidence="4 7" id="KW-0812">Transmembrane</keyword>
<dbReference type="InterPro" id="IPR000515">
    <property type="entry name" value="MetI-like"/>
</dbReference>
<keyword evidence="10" id="KW-1185">Reference proteome</keyword>
<organism evidence="9 10">
    <name type="scientific">Paenibacillus thermoaerophilus</name>
    <dbReference type="NCBI Taxonomy" id="1215385"/>
    <lineage>
        <taxon>Bacteria</taxon>
        <taxon>Bacillati</taxon>
        <taxon>Bacillota</taxon>
        <taxon>Bacilli</taxon>
        <taxon>Bacillales</taxon>
        <taxon>Paenibacillaceae</taxon>
        <taxon>Paenibacillus</taxon>
    </lineage>
</organism>
<keyword evidence="2 7" id="KW-0813">Transport</keyword>
<reference evidence="10" key="1">
    <citation type="journal article" date="2019" name="Int. J. Syst. Evol. Microbiol.">
        <title>The Global Catalogue of Microorganisms (GCM) 10K type strain sequencing project: providing services to taxonomists for standard genome sequencing and annotation.</title>
        <authorList>
            <consortium name="The Broad Institute Genomics Platform"/>
            <consortium name="The Broad Institute Genome Sequencing Center for Infectious Disease"/>
            <person name="Wu L."/>
            <person name="Ma J."/>
        </authorList>
    </citation>
    <scope>NUCLEOTIDE SEQUENCE [LARGE SCALE GENOMIC DNA]</scope>
    <source>
        <strain evidence="10">JCM 18657</strain>
    </source>
</reference>
<feature type="transmembrane region" description="Helical" evidence="7">
    <location>
        <begin position="103"/>
        <end position="123"/>
    </location>
</feature>
<dbReference type="PROSITE" id="PS50928">
    <property type="entry name" value="ABC_TM1"/>
    <property type="match status" value="1"/>
</dbReference>
<feature type="domain" description="ABC transmembrane type-1" evidence="8">
    <location>
        <begin position="68"/>
        <end position="267"/>
    </location>
</feature>
<dbReference type="RefSeq" id="WP_138788311.1">
    <property type="nucleotide sequence ID" value="NZ_JBHTGQ010000018.1"/>
</dbReference>
<accession>A0ABW2V5G8</accession>
<feature type="transmembrane region" description="Helical" evidence="7">
    <location>
        <begin position="249"/>
        <end position="269"/>
    </location>
</feature>
<dbReference type="Pfam" id="PF00528">
    <property type="entry name" value="BPD_transp_1"/>
    <property type="match status" value="1"/>
</dbReference>
<keyword evidence="6 7" id="KW-0472">Membrane</keyword>
<evidence type="ECO:0000256" key="4">
    <source>
        <dbReference type="ARBA" id="ARBA00022692"/>
    </source>
</evidence>
<feature type="transmembrane region" description="Helical" evidence="7">
    <location>
        <begin position="70"/>
        <end position="91"/>
    </location>
</feature>
<evidence type="ECO:0000313" key="10">
    <source>
        <dbReference type="Proteomes" id="UP001596528"/>
    </source>
</evidence>
<dbReference type="PANTHER" id="PTHR43744:SF9">
    <property type="entry name" value="POLYGALACTURONAN_RHAMNOGALACTURONAN TRANSPORT SYSTEM PERMEASE PROTEIN YTCP"/>
    <property type="match status" value="1"/>
</dbReference>
<evidence type="ECO:0000313" key="9">
    <source>
        <dbReference type="EMBL" id="MFC7750036.1"/>
    </source>
</evidence>
<evidence type="ECO:0000256" key="7">
    <source>
        <dbReference type="RuleBase" id="RU363032"/>
    </source>
</evidence>
<feature type="transmembrane region" description="Helical" evidence="7">
    <location>
        <begin position="135"/>
        <end position="155"/>
    </location>
</feature>
<dbReference type="PROSITE" id="PS51257">
    <property type="entry name" value="PROKAR_LIPOPROTEIN"/>
    <property type="match status" value="1"/>
</dbReference>
<evidence type="ECO:0000256" key="3">
    <source>
        <dbReference type="ARBA" id="ARBA00022475"/>
    </source>
</evidence>
<comment type="subcellular location">
    <subcellularLocation>
        <location evidence="1 7">Cell membrane</location>
        <topology evidence="1 7">Multi-pass membrane protein</topology>
    </subcellularLocation>
</comment>
<dbReference type="CDD" id="cd06261">
    <property type="entry name" value="TM_PBP2"/>
    <property type="match status" value="1"/>
</dbReference>
<keyword evidence="3" id="KW-1003">Cell membrane</keyword>
<evidence type="ECO:0000256" key="5">
    <source>
        <dbReference type="ARBA" id="ARBA00022989"/>
    </source>
</evidence>
<dbReference type="InterPro" id="IPR035906">
    <property type="entry name" value="MetI-like_sf"/>
</dbReference>
<dbReference type="SUPFAM" id="SSF161098">
    <property type="entry name" value="MetI-like"/>
    <property type="match status" value="1"/>
</dbReference>